<feature type="coiled-coil region" evidence="1">
    <location>
        <begin position="96"/>
        <end position="126"/>
    </location>
</feature>
<dbReference type="AlphaFoldDB" id="A0A834FGB3"/>
<keyword evidence="2" id="KW-0472">Membrane</keyword>
<evidence type="ECO:0000313" key="3">
    <source>
        <dbReference type="EMBL" id="KAF6731882.1"/>
    </source>
</evidence>
<dbReference type="Proteomes" id="UP000646548">
    <property type="component" value="Unassembled WGS sequence"/>
</dbReference>
<comment type="caution">
    <text evidence="3">The sequence shown here is derived from an EMBL/GenBank/DDBJ whole genome shotgun (WGS) entry which is preliminary data.</text>
</comment>
<evidence type="ECO:0000256" key="2">
    <source>
        <dbReference type="SAM" id="Phobius"/>
    </source>
</evidence>
<keyword evidence="2" id="KW-0812">Transmembrane</keyword>
<evidence type="ECO:0000313" key="4">
    <source>
        <dbReference type="Proteomes" id="UP000646548"/>
    </source>
</evidence>
<accession>A0A834FGB3</accession>
<organism evidence="3 4">
    <name type="scientific">Oryzias melastigma</name>
    <name type="common">Marine medaka</name>
    <dbReference type="NCBI Taxonomy" id="30732"/>
    <lineage>
        <taxon>Eukaryota</taxon>
        <taxon>Metazoa</taxon>
        <taxon>Chordata</taxon>
        <taxon>Craniata</taxon>
        <taxon>Vertebrata</taxon>
        <taxon>Euteleostomi</taxon>
        <taxon>Actinopterygii</taxon>
        <taxon>Neopterygii</taxon>
        <taxon>Teleostei</taxon>
        <taxon>Neoteleostei</taxon>
        <taxon>Acanthomorphata</taxon>
        <taxon>Ovalentaria</taxon>
        <taxon>Atherinomorphae</taxon>
        <taxon>Beloniformes</taxon>
        <taxon>Adrianichthyidae</taxon>
        <taxon>Oryziinae</taxon>
        <taxon>Oryzias</taxon>
    </lineage>
</organism>
<dbReference type="EMBL" id="WKFB01000204">
    <property type="protein sequence ID" value="KAF6731882.1"/>
    <property type="molecule type" value="Genomic_DNA"/>
</dbReference>
<sequence>MAEEIELSDYTFISDNMKRPQRTGTTNHQSEKAGRRLPALWILALGGLCLTQAILNVSLRLGLHSKEKLSVDSSGNTDLCCIEESQQNLSALCSCYNNLLRKYKTLEKERDRLQFQLSQLKHLRMEEVSSGSVPPDLDYFSSGLYDDEMTQN</sequence>
<gene>
    <name evidence="3" type="ORF">FQA47_020453</name>
</gene>
<feature type="transmembrane region" description="Helical" evidence="2">
    <location>
        <begin position="39"/>
        <end position="59"/>
    </location>
</feature>
<reference evidence="3" key="1">
    <citation type="journal article" name="BMC Genomics">
        <title>Long-read sequencing and de novo genome assembly of marine medaka (Oryzias melastigma).</title>
        <authorList>
            <person name="Liang P."/>
            <person name="Saqib H.S.A."/>
            <person name="Ni X."/>
            <person name="Shen Y."/>
        </authorList>
    </citation>
    <scope>NUCLEOTIDE SEQUENCE</scope>
    <source>
        <strain evidence="3">Bigg-433</strain>
    </source>
</reference>
<proteinExistence type="predicted"/>
<protein>
    <submittedName>
        <fullName evidence="3">Uncharacterized protein</fullName>
    </submittedName>
</protein>
<name>A0A834FGB3_ORYME</name>
<keyword evidence="1" id="KW-0175">Coiled coil</keyword>
<evidence type="ECO:0000256" key="1">
    <source>
        <dbReference type="SAM" id="Coils"/>
    </source>
</evidence>
<keyword evidence="2" id="KW-1133">Transmembrane helix</keyword>